<proteinExistence type="predicted"/>
<feature type="transmembrane region" description="Helical" evidence="2">
    <location>
        <begin position="944"/>
        <end position="965"/>
    </location>
</feature>
<evidence type="ECO:0000313" key="4">
    <source>
        <dbReference type="EMBL" id="PSW19830.1"/>
    </source>
</evidence>
<dbReference type="CDD" id="cd20708">
    <property type="entry name" value="MIX_IV"/>
    <property type="match status" value="1"/>
</dbReference>
<dbReference type="CDD" id="cd14738">
    <property type="entry name" value="PAAR_2"/>
    <property type="match status" value="1"/>
</dbReference>
<reference evidence="4 5" key="1">
    <citation type="submission" date="2018-01" db="EMBL/GenBank/DDBJ databases">
        <title>Whole genome sequencing of Histamine producing bacteria.</title>
        <authorList>
            <person name="Butler K."/>
        </authorList>
    </citation>
    <scope>NUCLEOTIDE SEQUENCE [LARGE SCALE GENOMIC DNA]</scope>
    <source>
        <strain evidence="4 5">DSM 100436</strain>
    </source>
</reference>
<feature type="transmembrane region" description="Helical" evidence="2">
    <location>
        <begin position="910"/>
        <end position="932"/>
    </location>
</feature>
<evidence type="ECO:0000256" key="1">
    <source>
        <dbReference type="SAM" id="MobiDB-lite"/>
    </source>
</evidence>
<keyword evidence="5" id="KW-1185">Reference proteome</keyword>
<dbReference type="AlphaFoldDB" id="A0A2T3NU56"/>
<feature type="region of interest" description="Disordered" evidence="1">
    <location>
        <begin position="100"/>
        <end position="172"/>
    </location>
</feature>
<feature type="domain" description="Toxin VasX N-terminal region" evidence="3">
    <location>
        <begin position="175"/>
        <end position="287"/>
    </location>
</feature>
<dbReference type="RefSeq" id="WP_107271939.1">
    <property type="nucleotide sequence ID" value="NZ_PYMA01000005.1"/>
</dbReference>
<evidence type="ECO:0000259" key="3">
    <source>
        <dbReference type="Pfam" id="PF20249"/>
    </source>
</evidence>
<comment type="caution">
    <text evidence="4">The sequence shown here is derived from an EMBL/GenBank/DDBJ whole genome shotgun (WGS) entry which is preliminary data.</text>
</comment>
<keyword evidence="2" id="KW-1133">Transmembrane helix</keyword>
<evidence type="ECO:0000256" key="2">
    <source>
        <dbReference type="SAM" id="Phobius"/>
    </source>
</evidence>
<feature type="compositionally biased region" description="Basic and acidic residues" evidence="1">
    <location>
        <begin position="112"/>
        <end position="122"/>
    </location>
</feature>
<feature type="compositionally biased region" description="Polar residues" evidence="1">
    <location>
        <begin position="160"/>
        <end position="169"/>
    </location>
</feature>
<sequence length="1162" mass="129271">MAKPAARLGDNHVCPRKTSKVPHVGGPAISGSSNVFINGLPAAKKGDNLVCVGPMDTITEGSSSVFINGKPAARMGDGSSHKGKIVAGSGNVFIGNKGQSASGGVDALAANGKDKHSKKDTPSKVTSSENSTHSSNSLSPSDTGTSSESSQPSKKPIRSKPTQQDNPLPSENELVSIIPVRYAYDTELLAPRTTGNFSKGPFNTQIPYTLRQLRDGWLYIYNSTTKRIEEYQVEGSNIGGKSCLSYPKGNNIKLAYSFQQWTDRIKQSITTNRSLRARWMRNVRCDGNNSTHCGDLDTLATTVADMQGNPVHDFSNSSTPLTENTSTNTVDNTESDLIRAKPATSPDDWKRDIESDIALVVALDDPLADLQDLTLGLMAPQLEQHAITADETSAHQWQIAHLVRNIARVQVPESEWSFKIDEENYIEFEQDLHNYLIAWQEHENALLQQGSGHFSVSLDYLKKQKLLESKALLKEKWDFTPSSAHEAQWSQKRRFNDEIRWDELNQFSAKIESQMAKSEAKIQLWADVLTQAVSQFGGDPMRLWLDIETPMGISLYLNLMSEICSSLLQAMHSENERTKLSRLLQRDDNLLALAPFGGSQHLKSALDKDTVDNSIFTGVSDWASLVNRISDFEVLFEHKEITDSRWFKALTEPVQNTLLALRQAVRQNVSESWHNIVVSITPLQRPNGLVPGLLSDIRTLFLESRLHDQHIEFDKNYRNSQQNFNTKLRQAIFDVTSTVHTSPTSPTVIYSHAHQSRRAKQSLINVIADYPSFMAVKNNEVSKQTRAAIKTNTQALAAQAIHGKTTLATHYGNLGGTGAMVAILNSINFLGLMSEIEKLPSDSKVQRQAMEQAAIGFMWALSSIGDVVRSQTFKKLQSEHSSLLKYSIREAIKLETTTQIQKQLLTSFRAGMYTMAITGFIAAGWEVVNIFEHWKNTDSLSERSLLLIKGSGLGANILVFGITIFNTSSQYSIAAIIAPWMVTALFWGGLVVLIASLLLSIIKKSPIEKWLVRCLWGNENRNWSIEKELSEYQKIIYQPQAKIIKSNRQCIRQPVYNSPGLYSIHKTIQIQLPDSSMNFALTISGQTTNTILNGRWVTHQEQRYFEVDISYTSAYANITISLQYTDIPFFNYTLSASKQGGFIIASTVPANQQNLIELQASL</sequence>
<dbReference type="EMBL" id="PYMA01000005">
    <property type="protein sequence ID" value="PSW19830.1"/>
    <property type="molecule type" value="Genomic_DNA"/>
</dbReference>
<feature type="compositionally biased region" description="Low complexity" evidence="1">
    <location>
        <begin position="123"/>
        <end position="153"/>
    </location>
</feature>
<keyword evidence="2" id="KW-0472">Membrane</keyword>
<dbReference type="Pfam" id="PF20249">
    <property type="entry name" value="VasX_N"/>
    <property type="match status" value="1"/>
</dbReference>
<gene>
    <name evidence="4" type="ORF">C9I98_10220</name>
</gene>
<feature type="transmembrane region" description="Helical" evidence="2">
    <location>
        <begin position="971"/>
        <end position="999"/>
    </location>
</feature>
<dbReference type="Proteomes" id="UP000241771">
    <property type="component" value="Unassembled WGS sequence"/>
</dbReference>
<protein>
    <recommendedName>
        <fullName evidence="3">Toxin VasX N-terminal region domain-containing protein</fullName>
    </recommendedName>
</protein>
<dbReference type="InterPro" id="IPR008727">
    <property type="entry name" value="PAAR_motif"/>
</dbReference>
<dbReference type="Gene3D" id="2.60.200.60">
    <property type="match status" value="2"/>
</dbReference>
<evidence type="ECO:0000313" key="5">
    <source>
        <dbReference type="Proteomes" id="UP000241771"/>
    </source>
</evidence>
<keyword evidence="2" id="KW-0812">Transmembrane</keyword>
<dbReference type="Pfam" id="PF05488">
    <property type="entry name" value="PAAR_motif"/>
    <property type="match status" value="1"/>
</dbReference>
<accession>A0A2T3NU56</accession>
<organism evidence="4 5">
    <name type="scientific">Photobacterium sanctipauli</name>
    <dbReference type="NCBI Taxonomy" id="1342794"/>
    <lineage>
        <taxon>Bacteria</taxon>
        <taxon>Pseudomonadati</taxon>
        <taxon>Pseudomonadota</taxon>
        <taxon>Gammaproteobacteria</taxon>
        <taxon>Vibrionales</taxon>
        <taxon>Vibrionaceae</taxon>
        <taxon>Photobacterium</taxon>
    </lineage>
</organism>
<feature type="region of interest" description="Disordered" evidence="1">
    <location>
        <begin position="1"/>
        <end position="26"/>
    </location>
</feature>
<name>A0A2T3NU56_9GAMM</name>
<dbReference type="InterPro" id="IPR046864">
    <property type="entry name" value="VasX_N"/>
</dbReference>